<organism evidence="2 3">
    <name type="scientific">Elysia marginata</name>
    <dbReference type="NCBI Taxonomy" id="1093978"/>
    <lineage>
        <taxon>Eukaryota</taxon>
        <taxon>Metazoa</taxon>
        <taxon>Spiralia</taxon>
        <taxon>Lophotrochozoa</taxon>
        <taxon>Mollusca</taxon>
        <taxon>Gastropoda</taxon>
        <taxon>Heterobranchia</taxon>
        <taxon>Euthyneura</taxon>
        <taxon>Panpulmonata</taxon>
        <taxon>Sacoglossa</taxon>
        <taxon>Placobranchoidea</taxon>
        <taxon>Plakobranchidae</taxon>
        <taxon>Elysia</taxon>
    </lineage>
</organism>
<comment type="caution">
    <text evidence="2">The sequence shown here is derived from an EMBL/GenBank/DDBJ whole genome shotgun (WGS) entry which is preliminary data.</text>
</comment>
<name>A0AAV4GWQ1_9GAST</name>
<dbReference type="Proteomes" id="UP000762676">
    <property type="component" value="Unassembled WGS sequence"/>
</dbReference>
<evidence type="ECO:0000313" key="2">
    <source>
        <dbReference type="EMBL" id="GFR89551.1"/>
    </source>
</evidence>
<protein>
    <submittedName>
        <fullName evidence="2">Uncharacterized protein</fullName>
    </submittedName>
</protein>
<feature type="region of interest" description="Disordered" evidence="1">
    <location>
        <begin position="29"/>
        <end position="48"/>
    </location>
</feature>
<sequence>MTITDGARLFPWTGTLAILHVARPAAMPVETSHDQENNIKSPYGPRHVDSESAPADLGMRYRHGRFPDAPCAYSTRHVTGLMHLLPLPDWQQVDSGGSSSGGRLYQMVDEAESQDTEVKRKNTGRREERVEEIRPEERTLMGKFYASLRYLDKEKLMLKMTKKWTKNVTKKVQIIRNFVRDRPTCC</sequence>
<gene>
    <name evidence="2" type="ORF">ElyMa_004281900</name>
</gene>
<evidence type="ECO:0000313" key="3">
    <source>
        <dbReference type="Proteomes" id="UP000762676"/>
    </source>
</evidence>
<reference evidence="2 3" key="1">
    <citation type="journal article" date="2021" name="Elife">
        <title>Chloroplast acquisition without the gene transfer in kleptoplastic sea slugs, Plakobranchus ocellatus.</title>
        <authorList>
            <person name="Maeda T."/>
            <person name="Takahashi S."/>
            <person name="Yoshida T."/>
            <person name="Shimamura S."/>
            <person name="Takaki Y."/>
            <person name="Nagai Y."/>
            <person name="Toyoda A."/>
            <person name="Suzuki Y."/>
            <person name="Arimoto A."/>
            <person name="Ishii H."/>
            <person name="Satoh N."/>
            <person name="Nishiyama T."/>
            <person name="Hasebe M."/>
            <person name="Maruyama T."/>
            <person name="Minagawa J."/>
            <person name="Obokata J."/>
            <person name="Shigenobu S."/>
        </authorList>
    </citation>
    <scope>NUCLEOTIDE SEQUENCE [LARGE SCALE GENOMIC DNA]</scope>
</reference>
<accession>A0AAV4GWQ1</accession>
<proteinExistence type="predicted"/>
<dbReference type="EMBL" id="BMAT01008630">
    <property type="protein sequence ID" value="GFR89551.1"/>
    <property type="molecule type" value="Genomic_DNA"/>
</dbReference>
<keyword evidence="3" id="KW-1185">Reference proteome</keyword>
<dbReference type="AlphaFoldDB" id="A0AAV4GWQ1"/>
<evidence type="ECO:0000256" key="1">
    <source>
        <dbReference type="SAM" id="MobiDB-lite"/>
    </source>
</evidence>